<sequence length="146" mass="16802">QVIWIDQENRRTPFPLPTAQRPAIHNSLARAAIYRGAEPDELIIVQPGENAPFLHFRDGHLTALSDRYANRLTLQRNIHGDISRLDNGAGRSLRLRYEQRHLVAIDYQSFHPALTLDEAWRTEQTLVSYRYDGRFRLIEATNAAGE</sequence>
<protein>
    <submittedName>
        <fullName evidence="1">Uncharacterized protein</fullName>
    </submittedName>
</protein>
<feature type="non-terminal residue" evidence="1">
    <location>
        <position position="146"/>
    </location>
</feature>
<evidence type="ECO:0000313" key="2">
    <source>
        <dbReference type="Proteomes" id="UP000617171"/>
    </source>
</evidence>
<reference evidence="1 2" key="1">
    <citation type="journal article" date="2020" name="Microorganisms">
        <title>Reliable Identification of Environmental Pseudomonas Isolates Using the rpoD Gene.</title>
        <authorList>
            <consortium name="The Broad Institute Genome Sequencing Platform"/>
            <person name="Girard L."/>
            <person name="Lood C."/>
            <person name="Rokni-Zadeh H."/>
            <person name="van Noort V."/>
            <person name="Lavigne R."/>
            <person name="De Mot R."/>
        </authorList>
    </citation>
    <scope>NUCLEOTIDE SEQUENCE [LARGE SCALE GENOMIC DNA]</scope>
    <source>
        <strain evidence="1 2">SWRI196</strain>
    </source>
</reference>
<dbReference type="Proteomes" id="UP000617171">
    <property type="component" value="Unassembled WGS sequence"/>
</dbReference>
<proteinExistence type="predicted"/>
<dbReference type="RefSeq" id="WP_186659222.1">
    <property type="nucleotide sequence ID" value="NZ_JABWQV010000505.1"/>
</dbReference>
<keyword evidence="2" id="KW-1185">Reference proteome</keyword>
<accession>A0ABR6V0D5</accession>
<gene>
    <name evidence="1" type="ORF">HU811_27190</name>
</gene>
<evidence type="ECO:0000313" key="1">
    <source>
        <dbReference type="EMBL" id="MBC3350345.1"/>
    </source>
</evidence>
<comment type="caution">
    <text evidence="1">The sequence shown here is derived from an EMBL/GenBank/DDBJ whole genome shotgun (WGS) entry which is preliminary data.</text>
</comment>
<dbReference type="EMBL" id="JABWQV010000505">
    <property type="protein sequence ID" value="MBC3350345.1"/>
    <property type="molecule type" value="Genomic_DNA"/>
</dbReference>
<name>A0ABR6V0D5_9PSED</name>
<organism evidence="1 2">
    <name type="scientific">Pseudomonas tehranensis</name>
    <dbReference type="NCBI Taxonomy" id="2745502"/>
    <lineage>
        <taxon>Bacteria</taxon>
        <taxon>Pseudomonadati</taxon>
        <taxon>Pseudomonadota</taxon>
        <taxon>Gammaproteobacteria</taxon>
        <taxon>Pseudomonadales</taxon>
        <taxon>Pseudomonadaceae</taxon>
        <taxon>Pseudomonas</taxon>
    </lineage>
</organism>
<feature type="non-terminal residue" evidence="1">
    <location>
        <position position="1"/>
    </location>
</feature>